<feature type="region of interest" description="Disordered" evidence="1">
    <location>
        <begin position="1"/>
        <end position="20"/>
    </location>
</feature>
<dbReference type="RefSeq" id="WP_161392464.1">
    <property type="nucleotide sequence ID" value="NZ_JBHSCP010000003.1"/>
</dbReference>
<sequence>MPLLSSLFADDASSSNSSSLLSDITGVLSVDFSNETYSHDVDEDGSSSTDYQSTEFGTDLDFGSILGGITESWSESDGGDLLG</sequence>
<protein>
    <submittedName>
        <fullName evidence="2">Uncharacterized protein</fullName>
    </submittedName>
</protein>
<accession>A0A6I4TXJ1</accession>
<reference evidence="2 3" key="1">
    <citation type="submission" date="2019-12" db="EMBL/GenBank/DDBJ databases">
        <title>Genomic-based taxomic classification of the family Erythrobacteraceae.</title>
        <authorList>
            <person name="Xu L."/>
        </authorList>
    </citation>
    <scope>NUCLEOTIDE SEQUENCE [LARGE SCALE GENOMIC DNA]</scope>
    <source>
        <strain evidence="2 3">S36</strain>
    </source>
</reference>
<keyword evidence="3" id="KW-1185">Reference proteome</keyword>
<gene>
    <name evidence="2" type="ORF">GRI97_17285</name>
</gene>
<evidence type="ECO:0000313" key="2">
    <source>
        <dbReference type="EMBL" id="MXP00747.1"/>
    </source>
</evidence>
<dbReference type="AlphaFoldDB" id="A0A6I4TXJ1"/>
<dbReference type="OrthoDB" id="7597249at2"/>
<evidence type="ECO:0000256" key="1">
    <source>
        <dbReference type="SAM" id="MobiDB-lite"/>
    </source>
</evidence>
<evidence type="ECO:0000313" key="3">
    <source>
        <dbReference type="Proteomes" id="UP000469430"/>
    </source>
</evidence>
<name>A0A6I4TXJ1_9SPHN</name>
<organism evidence="2 3">
    <name type="scientific">Croceibacterium xixiisoli</name>
    <dbReference type="NCBI Taxonomy" id="1476466"/>
    <lineage>
        <taxon>Bacteria</taxon>
        <taxon>Pseudomonadati</taxon>
        <taxon>Pseudomonadota</taxon>
        <taxon>Alphaproteobacteria</taxon>
        <taxon>Sphingomonadales</taxon>
        <taxon>Erythrobacteraceae</taxon>
        <taxon>Croceibacterium</taxon>
    </lineage>
</organism>
<dbReference type="EMBL" id="WTYJ01000004">
    <property type="protein sequence ID" value="MXP00747.1"/>
    <property type="molecule type" value="Genomic_DNA"/>
</dbReference>
<dbReference type="Proteomes" id="UP000469430">
    <property type="component" value="Unassembled WGS sequence"/>
</dbReference>
<comment type="caution">
    <text evidence="2">The sequence shown here is derived from an EMBL/GenBank/DDBJ whole genome shotgun (WGS) entry which is preliminary data.</text>
</comment>
<proteinExistence type="predicted"/>